<dbReference type="SUPFAM" id="SSF82866">
    <property type="entry name" value="Multidrug efflux transporter AcrB transmembrane domain"/>
    <property type="match status" value="1"/>
</dbReference>
<evidence type="ECO:0000256" key="5">
    <source>
        <dbReference type="ARBA" id="ARBA00022927"/>
    </source>
</evidence>
<dbReference type="InterPro" id="IPR048634">
    <property type="entry name" value="SecD_SecF_C"/>
</dbReference>
<keyword evidence="2 9" id="KW-0813">Transport</keyword>
<feature type="domain" description="Protein translocase subunit SecDF P1" evidence="11">
    <location>
        <begin position="68"/>
        <end position="123"/>
    </location>
</feature>
<sequence length="448" mass="47958">MVKSSGSLLNRLAFLRGLILILAVVVAFVYLGFSREVRLGLDLKGGTQLTLQALPTEEVTEITSEVMQGVEAVIQQRINGLGVAEPLVQISGQDRLFVQLPGVADPDRAIALLGDTAQLEFRKGLVPANTLPRNELGEVTAGEDPDALFEHVGLTGDLLRNAYPQAPRRGSQNWEVLLEFKPEGAEKFTQLTRDLAGTGRPIGIFLDDVLISAPVVGAEFARTGITGGTAVITGNFSVETANDLAVKLKAGALPARIQVIENRTVGATLGEVSVRQSLYAGIGGIVLVFIFMVAYYRLPGLIADVALLIYALCTFALFQLLGVTMTLPGIAGFILSIGMAVDANVLIFERIKEELREGKSLYKSISEGFNRAFSSILDSNITTLLVCGVLFWLGIGLVKGFAVTLGIGILVSFFTALTCTRTLLLAAMGIPSLRKPQFYGVRMEVSQS</sequence>
<evidence type="ECO:0000256" key="3">
    <source>
        <dbReference type="ARBA" id="ARBA00022475"/>
    </source>
</evidence>
<comment type="subcellular location">
    <subcellularLocation>
        <location evidence="1 9">Cell membrane</location>
        <topology evidence="1 9">Multi-pass membrane protein</topology>
    </subcellularLocation>
</comment>
<protein>
    <recommendedName>
        <fullName evidence="9">Protein translocase subunit SecD</fullName>
    </recommendedName>
</protein>
<dbReference type="InterPro" id="IPR054384">
    <property type="entry name" value="SecDF_P1_head"/>
</dbReference>
<keyword evidence="14" id="KW-1185">Reference proteome</keyword>
<feature type="transmembrane region" description="Helical" evidence="9">
    <location>
        <begin position="305"/>
        <end position="324"/>
    </location>
</feature>
<feature type="domain" description="SecDF P1 head subdomain" evidence="12">
    <location>
        <begin position="147"/>
        <end position="255"/>
    </location>
</feature>
<comment type="subunit">
    <text evidence="9">Forms a complex with SecF. Part of the essential Sec protein translocation apparatus which comprises SecA, SecYEG and auxiliary proteins SecDF. Other proteins may also be involved.</text>
</comment>
<dbReference type="Gene3D" id="3.30.70.3400">
    <property type="match status" value="1"/>
</dbReference>
<feature type="transmembrane region" description="Helical" evidence="9">
    <location>
        <begin position="330"/>
        <end position="351"/>
    </location>
</feature>
<evidence type="ECO:0000313" key="13">
    <source>
        <dbReference type="EMBL" id="MCJ2541899.1"/>
    </source>
</evidence>
<dbReference type="InterPro" id="IPR022813">
    <property type="entry name" value="SecD/SecF_arch_bac"/>
</dbReference>
<dbReference type="InterPro" id="IPR005791">
    <property type="entry name" value="SecD"/>
</dbReference>
<evidence type="ECO:0000256" key="4">
    <source>
        <dbReference type="ARBA" id="ARBA00022692"/>
    </source>
</evidence>
<comment type="caution">
    <text evidence="13">The sequence shown here is derived from an EMBL/GenBank/DDBJ whole genome shotgun (WGS) entry which is preliminary data.</text>
</comment>
<dbReference type="RefSeq" id="WP_244349106.1">
    <property type="nucleotide sequence ID" value="NZ_JAFIRA010000004.1"/>
</dbReference>
<keyword evidence="6 9" id="KW-1133">Transmembrane helix</keyword>
<evidence type="ECO:0000256" key="7">
    <source>
        <dbReference type="ARBA" id="ARBA00023010"/>
    </source>
</evidence>
<dbReference type="PANTHER" id="PTHR30081:SF1">
    <property type="entry name" value="PROTEIN TRANSLOCASE SUBUNIT SECD"/>
    <property type="match status" value="1"/>
</dbReference>
<name>A0ABT0C7Y5_THEVL</name>
<comment type="similarity">
    <text evidence="9">Belongs to the SecD/SecF family. SecD subfamily.</text>
</comment>
<feature type="domain" description="Protein export membrane protein SecD/SecF C-terminal" evidence="10">
    <location>
        <begin position="256"/>
        <end position="423"/>
    </location>
</feature>
<evidence type="ECO:0000259" key="11">
    <source>
        <dbReference type="Pfam" id="PF21760"/>
    </source>
</evidence>
<evidence type="ECO:0000256" key="2">
    <source>
        <dbReference type="ARBA" id="ARBA00022448"/>
    </source>
</evidence>
<keyword evidence="4 9" id="KW-0812">Transmembrane</keyword>
<feature type="transmembrane region" description="Helical" evidence="9">
    <location>
        <begin position="12"/>
        <end position="33"/>
    </location>
</feature>
<dbReference type="HAMAP" id="MF_01463_B">
    <property type="entry name" value="SecD_B"/>
    <property type="match status" value="1"/>
</dbReference>
<dbReference type="Pfam" id="PF07549">
    <property type="entry name" value="Sec_GG"/>
    <property type="match status" value="1"/>
</dbReference>
<feature type="transmembrane region" description="Helical" evidence="9">
    <location>
        <begin position="278"/>
        <end position="298"/>
    </location>
</feature>
<dbReference type="PRINTS" id="PR00702">
    <property type="entry name" value="ACRIFLAVINRP"/>
</dbReference>
<dbReference type="InterPro" id="IPR022646">
    <property type="entry name" value="SecD/SecF_CS"/>
</dbReference>
<dbReference type="NCBIfam" id="TIGR01129">
    <property type="entry name" value="secD"/>
    <property type="match status" value="1"/>
</dbReference>
<dbReference type="EMBL" id="JAFIRA010000004">
    <property type="protein sequence ID" value="MCJ2541899.1"/>
    <property type="molecule type" value="Genomic_DNA"/>
</dbReference>
<feature type="transmembrane region" description="Helical" evidence="9">
    <location>
        <begin position="372"/>
        <end position="395"/>
    </location>
</feature>
<evidence type="ECO:0000313" key="14">
    <source>
        <dbReference type="Proteomes" id="UP000830835"/>
    </source>
</evidence>
<dbReference type="Proteomes" id="UP000830835">
    <property type="component" value="Unassembled WGS sequence"/>
</dbReference>
<dbReference type="Gene3D" id="1.20.1640.10">
    <property type="entry name" value="Multidrug efflux transporter AcrB transmembrane domain"/>
    <property type="match status" value="1"/>
</dbReference>
<reference evidence="13" key="1">
    <citation type="submission" date="2021-02" db="EMBL/GenBank/DDBJ databases">
        <title>The CRISPR/cas machinery reduction and long-range gene transfer in the hot spring cyanobacterium Synechococcus.</title>
        <authorList>
            <person name="Dvorak P."/>
            <person name="Jahodarova E."/>
            <person name="Hasler P."/>
            <person name="Poulickova A."/>
        </authorList>
    </citation>
    <scope>NUCLEOTIDE SEQUENCE</scope>
    <source>
        <strain evidence="13">Rupite</strain>
    </source>
</reference>
<gene>
    <name evidence="9 13" type="primary">secD</name>
    <name evidence="13" type="ORF">JX360_03085</name>
</gene>
<dbReference type="NCBIfam" id="TIGR00916">
    <property type="entry name" value="2A0604s01"/>
    <property type="match status" value="1"/>
</dbReference>
<keyword evidence="5 9" id="KW-0653">Protein transport</keyword>
<dbReference type="Gene3D" id="3.30.1360.200">
    <property type="match status" value="1"/>
</dbReference>
<keyword evidence="3 9" id="KW-1003">Cell membrane</keyword>
<dbReference type="InterPro" id="IPR048631">
    <property type="entry name" value="SecD_1st"/>
</dbReference>
<dbReference type="Pfam" id="PF21760">
    <property type="entry name" value="SecD_1st"/>
    <property type="match status" value="1"/>
</dbReference>
<dbReference type="Pfam" id="PF02355">
    <property type="entry name" value="SecD_SecF_C"/>
    <property type="match status" value="1"/>
</dbReference>
<evidence type="ECO:0000256" key="8">
    <source>
        <dbReference type="ARBA" id="ARBA00023136"/>
    </source>
</evidence>
<organism evidence="13 14">
    <name type="scientific">Thermostichus vulcanus str. 'Rupite'</name>
    <dbReference type="NCBI Taxonomy" id="2813851"/>
    <lineage>
        <taxon>Bacteria</taxon>
        <taxon>Bacillati</taxon>
        <taxon>Cyanobacteriota</taxon>
        <taxon>Cyanophyceae</taxon>
        <taxon>Thermostichales</taxon>
        <taxon>Thermostichaceae</taxon>
        <taxon>Thermostichus</taxon>
    </lineage>
</organism>
<keyword evidence="7 9" id="KW-0811">Translocation</keyword>
<evidence type="ECO:0000256" key="9">
    <source>
        <dbReference type="HAMAP-Rule" id="MF_01463"/>
    </source>
</evidence>
<evidence type="ECO:0000256" key="6">
    <source>
        <dbReference type="ARBA" id="ARBA00022989"/>
    </source>
</evidence>
<dbReference type="InterPro" id="IPR001036">
    <property type="entry name" value="Acrflvin-R"/>
</dbReference>
<comment type="function">
    <text evidence="9">Probably participates in protein translocation into and across both the cytoplasmic and thylakoid membranes in cyanobacterial cells.</text>
</comment>
<feature type="transmembrane region" description="Helical" evidence="9">
    <location>
        <begin position="401"/>
        <end position="427"/>
    </location>
</feature>
<keyword evidence="8 9" id="KW-0472">Membrane</keyword>
<proteinExistence type="inferred from homology"/>
<comment type="function">
    <text evidence="9">Part of the Sec protein translocase complex. Interacts with the SecYEG preprotein conducting channel. SecDF uses the proton motive force (PMF) to complete protein translocation after the ATP-dependent function of SecA.</text>
</comment>
<evidence type="ECO:0000256" key="1">
    <source>
        <dbReference type="ARBA" id="ARBA00004651"/>
    </source>
</evidence>
<accession>A0ABT0C7Y5</accession>
<evidence type="ECO:0000259" key="12">
    <source>
        <dbReference type="Pfam" id="PF22599"/>
    </source>
</evidence>
<dbReference type="PANTHER" id="PTHR30081">
    <property type="entry name" value="PROTEIN-EXPORT MEMBRANE PROTEIN SEC"/>
    <property type="match status" value="1"/>
</dbReference>
<evidence type="ECO:0000259" key="10">
    <source>
        <dbReference type="Pfam" id="PF02355"/>
    </source>
</evidence>
<dbReference type="InterPro" id="IPR055344">
    <property type="entry name" value="SecD_SecF_C_bact"/>
</dbReference>
<dbReference type="Pfam" id="PF22599">
    <property type="entry name" value="SecDF_P1_head"/>
    <property type="match status" value="1"/>
</dbReference>